<evidence type="ECO:0000313" key="3">
    <source>
        <dbReference type="EMBL" id="MEN0643706.1"/>
    </source>
</evidence>
<dbReference type="Proteomes" id="UP001418796">
    <property type="component" value="Unassembled WGS sequence"/>
</dbReference>
<feature type="signal peptide" evidence="2">
    <location>
        <begin position="1"/>
        <end position="22"/>
    </location>
</feature>
<organism evidence="3 4">
    <name type="scientific">Alkalicoccobacillus gibsonii</name>
    <dbReference type="NCBI Taxonomy" id="79881"/>
    <lineage>
        <taxon>Bacteria</taxon>
        <taxon>Bacillati</taxon>
        <taxon>Bacillota</taxon>
        <taxon>Bacilli</taxon>
        <taxon>Bacillales</taxon>
        <taxon>Bacillaceae</taxon>
        <taxon>Alkalicoccobacillus</taxon>
    </lineage>
</organism>
<reference evidence="3 4" key="1">
    <citation type="submission" date="2024-03" db="EMBL/GenBank/DDBJ databases">
        <title>Bacilli Hybrid Assemblies.</title>
        <authorList>
            <person name="Kovac J."/>
        </authorList>
    </citation>
    <scope>NUCLEOTIDE SEQUENCE [LARGE SCALE GENOMIC DNA]</scope>
    <source>
        <strain evidence="3 4">FSL R7-0666</strain>
    </source>
</reference>
<gene>
    <name evidence="3" type="ORF">MKY91_11160</name>
</gene>
<dbReference type="Gene3D" id="1.10.4030.10">
    <property type="entry name" value="Porin chaperone SurA, peptide-binding domain"/>
    <property type="match status" value="1"/>
</dbReference>
<dbReference type="InterPro" id="IPR027304">
    <property type="entry name" value="Trigger_fact/SurA_dom_sf"/>
</dbReference>
<evidence type="ECO:0000256" key="1">
    <source>
        <dbReference type="SAM" id="MobiDB-lite"/>
    </source>
</evidence>
<dbReference type="EMBL" id="JBCITK010000001">
    <property type="protein sequence ID" value="MEN0643706.1"/>
    <property type="molecule type" value="Genomic_DNA"/>
</dbReference>
<keyword evidence="2" id="KW-0732">Signal</keyword>
<evidence type="ECO:0000313" key="4">
    <source>
        <dbReference type="Proteomes" id="UP001418796"/>
    </source>
</evidence>
<dbReference type="Pfam" id="PF13624">
    <property type="entry name" value="SurA_N_3"/>
    <property type="match status" value="1"/>
</dbReference>
<proteinExistence type="predicted"/>
<dbReference type="PANTHER" id="PTHR47245">
    <property type="entry name" value="PEPTIDYLPROLYL ISOMERASE"/>
    <property type="match status" value="1"/>
</dbReference>
<sequence>MQNKFVLGISAFALAVGLAACSGETDENAEGQNDQTEPQTEEAEIAETNFDDIPDVVATINGVDLLKDDFVVEYNNAKQQQMMMGGQGDPSSTEVDEQLKDQSVNFLVDTELLTQASNEADVEVTDEDVNEQLDQIKAMYQLESDEDLEEILSGQDLTVDEFKAQIKESMKPQKYIEQEAQIEEPSDEEIQSTYDEIIAASEGEEEPPPLEDVEDTIVEQLKAQKTSEAANDILEDLREENEVEIFV</sequence>
<evidence type="ECO:0000256" key="2">
    <source>
        <dbReference type="SAM" id="SignalP"/>
    </source>
</evidence>
<dbReference type="RefSeq" id="WP_343130590.1">
    <property type="nucleotide sequence ID" value="NZ_JBCITK010000001.1"/>
</dbReference>
<dbReference type="SUPFAM" id="SSF109998">
    <property type="entry name" value="Triger factor/SurA peptide-binding domain-like"/>
    <property type="match status" value="1"/>
</dbReference>
<feature type="chain" id="PRO_5046946378" evidence="2">
    <location>
        <begin position="23"/>
        <end position="247"/>
    </location>
</feature>
<comment type="caution">
    <text evidence="3">The sequence shown here is derived from an EMBL/GenBank/DDBJ whole genome shotgun (WGS) entry which is preliminary data.</text>
</comment>
<dbReference type="PANTHER" id="PTHR47245:SF2">
    <property type="entry name" value="PEPTIDYL-PROLYL CIS-TRANS ISOMERASE HP_0175-RELATED"/>
    <property type="match status" value="1"/>
</dbReference>
<keyword evidence="4" id="KW-1185">Reference proteome</keyword>
<accession>A0ABU9VLC9</accession>
<dbReference type="PROSITE" id="PS51257">
    <property type="entry name" value="PROKAR_LIPOPROTEIN"/>
    <property type="match status" value="1"/>
</dbReference>
<protein>
    <submittedName>
        <fullName evidence="3">SurA N-terminal domain-containing protein</fullName>
    </submittedName>
</protein>
<name>A0ABU9VLC9_9BACI</name>
<feature type="region of interest" description="Disordered" evidence="1">
    <location>
        <begin position="24"/>
        <end position="43"/>
    </location>
</feature>
<dbReference type="InterPro" id="IPR050245">
    <property type="entry name" value="PrsA_foldase"/>
</dbReference>